<sequence length="314" mass="35107">MGTLIKFFLKVLAALIITAFIFAFAFNRWIQADVSGSAEDLVSTGKFVTVDNVRYHYLDEGSGNTTFLLLHAYGSSADTWRFMIPDLIKKGRVVAPDFIGFGYSSKGKDINYRLEARVGRIKNFLDAINVHDVIIIAQGYGTEVGMGFAQEYGDQVLGMVLISPTVLANSSIPAALLRVPEISRAALKLAYSEKRLESKYKKGYADPTLITPQDIVIYQTPYKMKGNEDALLQISYQRDTKTFDHAVPRASTVVLWGDKDKIVRRADADRLAADMFDARFFALQNVGYLAQEEAPELVLEQLELLLEQVKNLRT</sequence>
<accession>A0A2H0YRY5</accession>
<evidence type="ECO:0000256" key="1">
    <source>
        <dbReference type="SAM" id="Phobius"/>
    </source>
</evidence>
<keyword evidence="1" id="KW-1133">Transmembrane helix</keyword>
<feature type="domain" description="AB hydrolase-1" evidence="2">
    <location>
        <begin position="66"/>
        <end position="295"/>
    </location>
</feature>
<feature type="transmembrane region" description="Helical" evidence="1">
    <location>
        <begin position="7"/>
        <end position="26"/>
    </location>
</feature>
<dbReference type="InterPro" id="IPR000073">
    <property type="entry name" value="AB_hydrolase_1"/>
</dbReference>
<dbReference type="InterPro" id="IPR029058">
    <property type="entry name" value="AB_hydrolase_fold"/>
</dbReference>
<dbReference type="SUPFAM" id="SSF53474">
    <property type="entry name" value="alpha/beta-Hydrolases"/>
    <property type="match status" value="1"/>
</dbReference>
<evidence type="ECO:0000313" key="3">
    <source>
        <dbReference type="EMBL" id="PIS41196.1"/>
    </source>
</evidence>
<protein>
    <recommendedName>
        <fullName evidence="2">AB hydrolase-1 domain-containing protein</fullName>
    </recommendedName>
</protein>
<dbReference type="Gene3D" id="3.40.50.1820">
    <property type="entry name" value="alpha/beta hydrolase"/>
    <property type="match status" value="1"/>
</dbReference>
<keyword evidence="1" id="KW-0472">Membrane</keyword>
<dbReference type="AlphaFoldDB" id="A0A2H0YRY5"/>
<gene>
    <name evidence="3" type="ORF">COT25_04420</name>
</gene>
<proteinExistence type="predicted"/>
<dbReference type="PRINTS" id="PR00111">
    <property type="entry name" value="ABHYDROLASE"/>
</dbReference>
<comment type="caution">
    <text evidence="3">The sequence shown here is derived from an EMBL/GenBank/DDBJ whole genome shotgun (WGS) entry which is preliminary data.</text>
</comment>
<keyword evidence="1" id="KW-0812">Transmembrane</keyword>
<dbReference type="Pfam" id="PF00561">
    <property type="entry name" value="Abhydrolase_1"/>
    <property type="match status" value="1"/>
</dbReference>
<dbReference type="EMBL" id="PEXV01000141">
    <property type="protein sequence ID" value="PIS41196.1"/>
    <property type="molecule type" value="Genomic_DNA"/>
</dbReference>
<organism evidence="3 4">
    <name type="scientific">Candidatus Kerfeldbacteria bacterium CG08_land_8_20_14_0_20_42_7</name>
    <dbReference type="NCBI Taxonomy" id="2014245"/>
    <lineage>
        <taxon>Bacteria</taxon>
        <taxon>Candidatus Kerfeldiibacteriota</taxon>
    </lineage>
</organism>
<dbReference type="Proteomes" id="UP000228711">
    <property type="component" value="Unassembled WGS sequence"/>
</dbReference>
<reference evidence="4" key="1">
    <citation type="submission" date="2017-09" db="EMBL/GenBank/DDBJ databases">
        <title>Depth-based differentiation of microbial function through sediment-hosted aquifers and enrichment of novel symbionts in the deep terrestrial subsurface.</title>
        <authorList>
            <person name="Probst A.J."/>
            <person name="Ladd B."/>
            <person name="Jarett J.K."/>
            <person name="Geller-Mcgrath D.E."/>
            <person name="Sieber C.M.K."/>
            <person name="Emerson J.B."/>
            <person name="Anantharaman K."/>
            <person name="Thomas B.C."/>
            <person name="Malmstrom R."/>
            <person name="Stieglmeier M."/>
            <person name="Klingl A."/>
            <person name="Woyke T."/>
            <person name="Ryan C.M."/>
            <person name="Banfield J.F."/>
        </authorList>
    </citation>
    <scope>NUCLEOTIDE SEQUENCE [LARGE SCALE GENOMIC DNA]</scope>
</reference>
<dbReference type="PANTHER" id="PTHR46438:SF11">
    <property type="entry name" value="LIPASE-RELATED"/>
    <property type="match status" value="1"/>
</dbReference>
<evidence type="ECO:0000313" key="4">
    <source>
        <dbReference type="Proteomes" id="UP000228711"/>
    </source>
</evidence>
<dbReference type="PANTHER" id="PTHR46438">
    <property type="entry name" value="ALPHA/BETA-HYDROLASES SUPERFAMILY PROTEIN"/>
    <property type="match status" value="1"/>
</dbReference>
<name>A0A2H0YRY5_9BACT</name>
<evidence type="ECO:0000259" key="2">
    <source>
        <dbReference type="Pfam" id="PF00561"/>
    </source>
</evidence>